<reference evidence="1 2" key="1">
    <citation type="submission" date="2019-12" db="EMBL/GenBank/DDBJ databases">
        <title>Genome sequencing and assembly of endphytes of Porphyra tenera.</title>
        <authorList>
            <person name="Park J.M."/>
            <person name="Shin R."/>
            <person name="Jo S.H."/>
        </authorList>
    </citation>
    <scope>NUCLEOTIDE SEQUENCE [LARGE SCALE GENOMIC DNA]</scope>
    <source>
        <strain evidence="1 2">GPM4</strain>
    </source>
</reference>
<gene>
    <name evidence="1" type="ORF">FX988_03494</name>
</gene>
<protein>
    <submittedName>
        <fullName evidence="1">Uncharacterized protein</fullName>
    </submittedName>
</protein>
<name>A0A857JMX3_9ALTE</name>
<sequence>MLTSTRGGKHGYCNVFCPLVNLCPLDDLAKWAQHAYSAQFAG</sequence>
<dbReference type="KEGG" id="pmes:FX988_03494"/>
<keyword evidence="2" id="KW-1185">Reference proteome</keyword>
<proteinExistence type="predicted"/>
<organism evidence="1 2">
    <name type="scientific">Paraglaciecola mesophila</name>
    <dbReference type="NCBI Taxonomy" id="197222"/>
    <lineage>
        <taxon>Bacteria</taxon>
        <taxon>Pseudomonadati</taxon>
        <taxon>Pseudomonadota</taxon>
        <taxon>Gammaproteobacteria</taxon>
        <taxon>Alteromonadales</taxon>
        <taxon>Alteromonadaceae</taxon>
        <taxon>Paraglaciecola</taxon>
    </lineage>
</organism>
<accession>A0A857JMX3</accession>
<dbReference type="Proteomes" id="UP000464524">
    <property type="component" value="Chromosome"/>
</dbReference>
<dbReference type="EMBL" id="CP047656">
    <property type="protein sequence ID" value="QHJ13233.1"/>
    <property type="molecule type" value="Genomic_DNA"/>
</dbReference>
<dbReference type="AlphaFoldDB" id="A0A857JMX3"/>
<evidence type="ECO:0000313" key="2">
    <source>
        <dbReference type="Proteomes" id="UP000464524"/>
    </source>
</evidence>
<evidence type="ECO:0000313" key="1">
    <source>
        <dbReference type="EMBL" id="QHJ13233.1"/>
    </source>
</evidence>